<proteinExistence type="predicted"/>
<dbReference type="Pfam" id="PF11951">
    <property type="entry name" value="Fungal_trans_2"/>
    <property type="match status" value="1"/>
</dbReference>
<evidence type="ECO:0000256" key="2">
    <source>
        <dbReference type="ARBA" id="ARBA00023242"/>
    </source>
</evidence>
<sequence>MHSPSSPISLPDTRTSSTKFISTKKPERAFEYTLVAEIFCHYIEHLASWYDLNDAMRHFEDIVPCRARKKSLLLSAILAFSAASLSSDDLKQDLWDLAGSYNLESVRASLRLTENIQEFQTGETLAAIWLLHSYEVISQDASCQHHLRGSYSLIAENITVAVMEKRSLLIELRGVHLPLMGDDDDDFANRVTCLLGIVINRCLVRDATRLGHHEWKEPRNNLETWRASLPTSFEPIHAPGLYGQSSFPHLWTMSGWHASGLQYYHIALSILSITKPASEPDNTLQRIDRLKAFAQFLDTHAAQVSALAVSSNSAAVWVNYFGRISFCWCIVRGIQFHR</sequence>
<dbReference type="Proteomes" id="UP000325780">
    <property type="component" value="Unassembled WGS sequence"/>
</dbReference>
<evidence type="ECO:0000313" key="4">
    <source>
        <dbReference type="Proteomes" id="UP000325780"/>
    </source>
</evidence>
<evidence type="ECO:0000256" key="1">
    <source>
        <dbReference type="ARBA" id="ARBA00004123"/>
    </source>
</evidence>
<dbReference type="PANTHER" id="PTHR37534:SF2">
    <property type="entry name" value="N-ACETYLTRANSFERASE DOMAIN-CONTAINING PROTEIN"/>
    <property type="match status" value="1"/>
</dbReference>
<keyword evidence="4" id="KW-1185">Reference proteome</keyword>
<dbReference type="AlphaFoldDB" id="A0A5N6TYF4"/>
<comment type="subcellular location">
    <subcellularLocation>
        <location evidence="1">Nucleus</location>
    </subcellularLocation>
</comment>
<protein>
    <recommendedName>
        <fullName evidence="5">Transcription factor domain-containing protein</fullName>
    </recommendedName>
</protein>
<dbReference type="EMBL" id="ML742073">
    <property type="protein sequence ID" value="KAE8151345.1"/>
    <property type="molecule type" value="Genomic_DNA"/>
</dbReference>
<reference evidence="3 4" key="1">
    <citation type="submission" date="2019-04" db="EMBL/GenBank/DDBJ databases">
        <title>Friends and foes A comparative genomics study of 23 Aspergillus species from section Flavi.</title>
        <authorList>
            <consortium name="DOE Joint Genome Institute"/>
            <person name="Kjaerbolling I."/>
            <person name="Vesth T."/>
            <person name="Frisvad J.C."/>
            <person name="Nybo J.L."/>
            <person name="Theobald S."/>
            <person name="Kildgaard S."/>
            <person name="Isbrandt T."/>
            <person name="Kuo A."/>
            <person name="Sato A."/>
            <person name="Lyhne E.K."/>
            <person name="Kogle M.E."/>
            <person name="Wiebenga A."/>
            <person name="Kun R.S."/>
            <person name="Lubbers R.J."/>
            <person name="Makela M.R."/>
            <person name="Barry K."/>
            <person name="Chovatia M."/>
            <person name="Clum A."/>
            <person name="Daum C."/>
            <person name="Haridas S."/>
            <person name="He G."/>
            <person name="LaButti K."/>
            <person name="Lipzen A."/>
            <person name="Mondo S."/>
            <person name="Riley R."/>
            <person name="Salamov A."/>
            <person name="Simmons B.A."/>
            <person name="Magnuson J.K."/>
            <person name="Henrissat B."/>
            <person name="Mortensen U.H."/>
            <person name="Larsen T.O."/>
            <person name="Devries R.P."/>
            <person name="Grigoriev I.V."/>
            <person name="Machida M."/>
            <person name="Baker S.E."/>
            <person name="Andersen M.R."/>
        </authorList>
    </citation>
    <scope>NUCLEOTIDE SEQUENCE [LARGE SCALE GENOMIC DNA]</scope>
    <source>
        <strain evidence="3 4">IBT 18842</strain>
    </source>
</reference>
<dbReference type="GO" id="GO:0045944">
    <property type="term" value="P:positive regulation of transcription by RNA polymerase II"/>
    <property type="evidence" value="ECO:0007669"/>
    <property type="project" value="TreeGrafter"/>
</dbReference>
<gene>
    <name evidence="3" type="ORF">BDV25DRAFT_128867</name>
</gene>
<keyword evidence="2" id="KW-0539">Nucleus</keyword>
<evidence type="ECO:0008006" key="5">
    <source>
        <dbReference type="Google" id="ProtNLM"/>
    </source>
</evidence>
<dbReference type="InterPro" id="IPR021858">
    <property type="entry name" value="Fun_TF"/>
</dbReference>
<accession>A0A5N6TYF4</accession>
<evidence type="ECO:0000313" key="3">
    <source>
        <dbReference type="EMBL" id="KAE8151345.1"/>
    </source>
</evidence>
<name>A0A5N6TYF4_ASPAV</name>
<dbReference type="OrthoDB" id="407832at2759"/>
<dbReference type="GO" id="GO:0000976">
    <property type="term" value="F:transcription cis-regulatory region binding"/>
    <property type="evidence" value="ECO:0007669"/>
    <property type="project" value="TreeGrafter"/>
</dbReference>
<dbReference type="GO" id="GO:0003700">
    <property type="term" value="F:DNA-binding transcription factor activity"/>
    <property type="evidence" value="ECO:0007669"/>
    <property type="project" value="TreeGrafter"/>
</dbReference>
<dbReference type="GO" id="GO:0005634">
    <property type="term" value="C:nucleus"/>
    <property type="evidence" value="ECO:0007669"/>
    <property type="project" value="UniProtKB-SubCell"/>
</dbReference>
<dbReference type="PANTHER" id="PTHR37534">
    <property type="entry name" value="TRANSCRIPTIONAL ACTIVATOR PROTEIN UGA3"/>
    <property type="match status" value="1"/>
</dbReference>
<organism evidence="3 4">
    <name type="scientific">Aspergillus avenaceus</name>
    <dbReference type="NCBI Taxonomy" id="36643"/>
    <lineage>
        <taxon>Eukaryota</taxon>
        <taxon>Fungi</taxon>
        <taxon>Dikarya</taxon>
        <taxon>Ascomycota</taxon>
        <taxon>Pezizomycotina</taxon>
        <taxon>Eurotiomycetes</taxon>
        <taxon>Eurotiomycetidae</taxon>
        <taxon>Eurotiales</taxon>
        <taxon>Aspergillaceae</taxon>
        <taxon>Aspergillus</taxon>
        <taxon>Aspergillus subgen. Circumdati</taxon>
    </lineage>
</organism>